<dbReference type="SUPFAM" id="SSF46785">
    <property type="entry name" value="Winged helix' DNA-binding domain"/>
    <property type="match status" value="2"/>
</dbReference>
<feature type="compositionally biased region" description="Basic and acidic residues" evidence="12">
    <location>
        <begin position="335"/>
        <end position="344"/>
    </location>
</feature>
<feature type="region of interest" description="Disordered" evidence="12">
    <location>
        <begin position="298"/>
        <end position="451"/>
    </location>
</feature>
<comment type="function">
    <text evidence="5">Catalyzes the transfer of a methyl group onto N-acetylserotonin, producing melatonin (N-acetyl-5-methoxytryptamine).</text>
</comment>
<feature type="compositionally biased region" description="Basic and acidic residues" evidence="12">
    <location>
        <begin position="436"/>
        <end position="449"/>
    </location>
</feature>
<dbReference type="Pfam" id="PF08100">
    <property type="entry name" value="Dimerisation"/>
    <property type="match status" value="2"/>
</dbReference>
<reference evidence="16" key="1">
    <citation type="journal article" date="2013" name="Nat. Genet.">
        <title>The draft genomes of soft-shell turtle and green sea turtle yield insights into the development and evolution of the turtle-specific body plan.</title>
        <authorList>
            <person name="Wang Z."/>
            <person name="Pascual-Anaya J."/>
            <person name="Zadissa A."/>
            <person name="Li W."/>
            <person name="Niimura Y."/>
            <person name="Huang Z."/>
            <person name="Li C."/>
            <person name="White S."/>
            <person name="Xiong Z."/>
            <person name="Fang D."/>
            <person name="Wang B."/>
            <person name="Ming Y."/>
            <person name="Chen Y."/>
            <person name="Zheng Y."/>
            <person name="Kuraku S."/>
            <person name="Pignatelli M."/>
            <person name="Herrero J."/>
            <person name="Beal K."/>
            <person name="Nozawa M."/>
            <person name="Li Q."/>
            <person name="Wang J."/>
            <person name="Zhang H."/>
            <person name="Yu L."/>
            <person name="Shigenobu S."/>
            <person name="Wang J."/>
            <person name="Liu J."/>
            <person name="Flicek P."/>
            <person name="Searle S."/>
            <person name="Wang J."/>
            <person name="Kuratani S."/>
            <person name="Yin Y."/>
            <person name="Aken B."/>
            <person name="Zhang G."/>
            <person name="Irie N."/>
        </authorList>
    </citation>
    <scope>NUCLEOTIDE SEQUENCE [LARGE SCALE GENOMIC DNA]</scope>
</reference>
<feature type="compositionally biased region" description="Low complexity" evidence="12">
    <location>
        <begin position="407"/>
        <end position="420"/>
    </location>
</feature>
<dbReference type="GO" id="GO:0032259">
    <property type="term" value="P:methylation"/>
    <property type="evidence" value="ECO:0007669"/>
    <property type="project" value="UniProtKB-KW"/>
</dbReference>
<evidence type="ECO:0000313" key="15">
    <source>
        <dbReference type="EMBL" id="EMP32587.1"/>
    </source>
</evidence>
<dbReference type="Gene3D" id="3.40.50.150">
    <property type="entry name" value="Vaccinia Virus protein VP39"/>
    <property type="match status" value="2"/>
</dbReference>
<feature type="compositionally biased region" description="Basic residues" evidence="12">
    <location>
        <begin position="345"/>
        <end position="360"/>
    </location>
</feature>
<evidence type="ECO:0000256" key="5">
    <source>
        <dbReference type="ARBA" id="ARBA00037645"/>
    </source>
</evidence>
<feature type="coiled-coil region" evidence="11">
    <location>
        <begin position="111"/>
        <end position="162"/>
    </location>
</feature>
<dbReference type="eggNOG" id="KOG2891">
    <property type="taxonomic scope" value="Eukaryota"/>
</dbReference>
<dbReference type="CDD" id="cd02440">
    <property type="entry name" value="AdoMet_MTases"/>
    <property type="match status" value="2"/>
</dbReference>
<evidence type="ECO:0000259" key="14">
    <source>
        <dbReference type="Pfam" id="PF08100"/>
    </source>
</evidence>
<evidence type="ECO:0000256" key="4">
    <source>
        <dbReference type="ARBA" id="ARBA00022691"/>
    </source>
</evidence>
<feature type="domain" description="O-methyltransferase C-terminal" evidence="13">
    <location>
        <begin position="562"/>
        <end position="720"/>
    </location>
</feature>
<evidence type="ECO:0000256" key="8">
    <source>
        <dbReference type="ARBA" id="ARBA00040730"/>
    </source>
</evidence>
<keyword evidence="4" id="KW-0949">S-adenosyl-L-methionine</keyword>
<dbReference type="EC" id="2.1.1.4" evidence="7"/>
<dbReference type="GO" id="GO:0046983">
    <property type="term" value="F:protein dimerization activity"/>
    <property type="evidence" value="ECO:0007669"/>
    <property type="project" value="InterPro"/>
</dbReference>
<feature type="compositionally biased region" description="Basic and acidic residues" evidence="12">
    <location>
        <begin position="16"/>
        <end position="38"/>
    </location>
</feature>
<dbReference type="FunFam" id="1.10.10.10:FF:000358">
    <property type="entry name" value="Acetylserotonin O-methyltransferase"/>
    <property type="match status" value="2"/>
</dbReference>
<dbReference type="InterPro" id="IPR016461">
    <property type="entry name" value="COMT-like"/>
</dbReference>
<evidence type="ECO:0000256" key="7">
    <source>
        <dbReference type="ARBA" id="ARBA00039116"/>
    </source>
</evidence>
<dbReference type="STRING" id="8469.M7BWU2"/>
<evidence type="ECO:0000313" key="16">
    <source>
        <dbReference type="Proteomes" id="UP000031443"/>
    </source>
</evidence>
<evidence type="ECO:0000256" key="10">
    <source>
        <dbReference type="ARBA" id="ARBA00043260"/>
    </source>
</evidence>
<feature type="domain" description="O-methyltransferase dimerisation" evidence="14">
    <location>
        <begin position="786"/>
        <end position="858"/>
    </location>
</feature>
<sequence>MYKLITLRKQKELEELERERKREEKLRKREQKQKDREVRRNKKKLEKMQAEEQKKLQEKIRLEERKLLLAQRNLQSIRLIAELLSRAKEGRDGVKREPEIIDLNNIVRQAVKLLEQEHNEERVRLQELEERRRLQEAELRRVEEEKERALGLQRKEKELREKLLSNLLSKKTDDTHQSKEETKASQSGLLKTVVGGPQIVSSSCITSTSVQSIMGKPNQAYQREVISNESVNSQSKYLNGNLHKEANVKESNKLNFNSTESSSDKRSSGVLSCIPANNLQHKSTPSYDQNACRKDLSSEQGKCNKEPSKGRSHSCSDTSVDNSKDKKERSKHRRDLSSQDEKYRKERRLHKYPSRSRSPHQRSLSPDRTQHKRASSSESRQDKKERSRGHKSLAKKRKHRKRSLNKQRSPWSRQRRSQSWVASLTRPLKPCQEESETLKDMEPEEEHPSHVFPHPFPQHLLCSSLDEMIMFTACELGVFDLLLESEGPLSSDAIAERLGTSASGMERLLDACVGLKLLGVEMKSEGAFYRNTELSNLYLTKSSPKSQYHNLMYYSKTIYLCWHYLTDAVRDGKNQYERAFGISSKDLFGALYRSEEEMIKFMYGLNAIWSICGRDVIAAFDLSAFTVIYDLGGCAGGLAQECISLYPNSTVTIYDLPKVVQVAKERFVPPEERRITFHEGDFFKDPIPEADLYILARILHDWADDKCMQLLAKIHKACKPELGPQSAAATLQPHSSEGSNAEVRMAYYGIATRTSALLLAGHKLSELGTQPTFAALWPPSSEGSTEIMFSACELGVFDLLLESEGPLSSDAIAERLGTSASGMERLLDACVGLKLLGVEMKSEGAFYRNTELSNLYLTKSSPKSQYHNLMYYSKTIYLCWQYLTDAVRDGKNQYERAFGISSDDIFGALYRSEEEMIKFMYGLNAIWSICGRDVIAAFDLSAFTVIYDLGGCAGGLAQECISLYPNSTVTIYDLPKVVQVAKERFVPPEERRITFHEGDFFKDPIPEADLYILARTLHDWAEDKCMQLLAKIHKACKPGGGVLLVETLLNEDKTGPLEAQLFSLVMLVQTEGKERTPAQYSKLLTAAGFREIQVKKTGKLYDAILGRK</sequence>
<dbReference type="InterPro" id="IPR001077">
    <property type="entry name" value="COMT_C"/>
</dbReference>
<protein>
    <recommendedName>
        <fullName evidence="8">Acetylserotonin O-methyltransferase</fullName>
        <ecNumber evidence="7">2.1.1.4</ecNumber>
    </recommendedName>
    <alternativeName>
        <fullName evidence="9">Hydroxyindole O-methyltransferase</fullName>
    </alternativeName>
</protein>
<evidence type="ECO:0000256" key="2">
    <source>
        <dbReference type="ARBA" id="ARBA00022603"/>
    </source>
</evidence>
<dbReference type="AlphaFoldDB" id="M7BWU2"/>
<keyword evidence="3 15" id="KW-0808">Transferase</keyword>
<feature type="domain" description="O-methyltransferase dimerisation" evidence="14">
    <location>
        <begin position="459"/>
        <end position="540"/>
    </location>
</feature>
<dbReference type="SUPFAM" id="SSF53335">
    <property type="entry name" value="S-adenosyl-L-methionine-dependent methyltransferases"/>
    <property type="match status" value="2"/>
</dbReference>
<feature type="compositionally biased region" description="Basic and acidic residues" evidence="12">
    <location>
        <begin position="298"/>
        <end position="309"/>
    </location>
</feature>
<dbReference type="Gene3D" id="1.10.10.10">
    <property type="entry name" value="Winged helix-like DNA-binding domain superfamily/Winged helix DNA-binding domain"/>
    <property type="match status" value="2"/>
</dbReference>
<name>M7BWU2_CHEMY</name>
<dbReference type="InterPro" id="IPR029063">
    <property type="entry name" value="SAM-dependent_MTases_sf"/>
</dbReference>
<keyword evidence="11" id="KW-0175">Coiled coil</keyword>
<feature type="region of interest" description="Disordered" evidence="12">
    <location>
        <begin position="167"/>
        <end position="189"/>
    </location>
</feature>
<comment type="pathway">
    <text evidence="6">Aromatic compound metabolism; melatonin biosynthesis; melatonin from serotonin: step 1/2.</text>
</comment>
<evidence type="ECO:0000256" key="3">
    <source>
        <dbReference type="ARBA" id="ARBA00022679"/>
    </source>
</evidence>
<comment type="subunit">
    <text evidence="1">Homodimer.</text>
</comment>
<dbReference type="GO" id="GO:0030187">
    <property type="term" value="P:melatonin biosynthetic process"/>
    <property type="evidence" value="ECO:0007669"/>
    <property type="project" value="UniProtKB-KW"/>
</dbReference>
<organism evidence="15 16">
    <name type="scientific">Chelonia mydas</name>
    <name type="common">Green sea-turtle</name>
    <name type="synonym">Chelonia agassizi</name>
    <dbReference type="NCBI Taxonomy" id="8469"/>
    <lineage>
        <taxon>Eukaryota</taxon>
        <taxon>Metazoa</taxon>
        <taxon>Chordata</taxon>
        <taxon>Craniata</taxon>
        <taxon>Vertebrata</taxon>
        <taxon>Euteleostomi</taxon>
        <taxon>Archelosauria</taxon>
        <taxon>Testudinata</taxon>
        <taxon>Testudines</taxon>
        <taxon>Cryptodira</taxon>
        <taxon>Durocryptodira</taxon>
        <taxon>Americhelydia</taxon>
        <taxon>Chelonioidea</taxon>
        <taxon>Cheloniidae</taxon>
        <taxon>Chelonia</taxon>
    </lineage>
</organism>
<accession>M7BWU2</accession>
<dbReference type="Proteomes" id="UP000031443">
    <property type="component" value="Unassembled WGS sequence"/>
</dbReference>
<keyword evidence="2 15" id="KW-0489">Methyltransferase</keyword>
<dbReference type="PANTHER" id="PTHR43712:SF2">
    <property type="entry name" value="O-METHYLTRANSFERASE CICE"/>
    <property type="match status" value="1"/>
</dbReference>
<feature type="region of interest" description="Disordered" evidence="12">
    <location>
        <begin position="244"/>
        <end position="269"/>
    </location>
</feature>
<feature type="compositionally biased region" description="Basic and acidic residues" evidence="12">
    <location>
        <begin position="170"/>
        <end position="183"/>
    </location>
</feature>
<proteinExistence type="predicted"/>
<dbReference type="FunFam" id="3.40.50.150:FF:000146">
    <property type="entry name" value="Acetylserotonin O-methyltransferase"/>
    <property type="match status" value="2"/>
</dbReference>
<dbReference type="GO" id="GO:0017096">
    <property type="term" value="F:acetylserotonin O-methyltransferase activity"/>
    <property type="evidence" value="ECO:0007669"/>
    <property type="project" value="UniProtKB-EC"/>
</dbReference>
<feature type="domain" description="O-methyltransferase C-terminal" evidence="13">
    <location>
        <begin position="880"/>
        <end position="1090"/>
    </location>
</feature>
<dbReference type="InterPro" id="IPR036390">
    <property type="entry name" value="WH_DNA-bd_sf"/>
</dbReference>
<keyword evidence="16" id="KW-1185">Reference proteome</keyword>
<evidence type="ECO:0000256" key="9">
    <source>
        <dbReference type="ARBA" id="ARBA00043054"/>
    </source>
</evidence>
<gene>
    <name evidence="15" type="ORF">UY3_10287</name>
</gene>
<feature type="compositionally biased region" description="Basic residues" evidence="12">
    <location>
        <begin position="386"/>
        <end position="405"/>
    </location>
</feature>
<dbReference type="PANTHER" id="PTHR43712">
    <property type="entry name" value="PUTATIVE (AFU_ORTHOLOGUE AFUA_4G14580)-RELATED"/>
    <property type="match status" value="1"/>
</dbReference>
<evidence type="ECO:0000259" key="13">
    <source>
        <dbReference type="Pfam" id="PF00891"/>
    </source>
</evidence>
<feature type="region of interest" description="Disordered" evidence="12">
    <location>
        <begin position="16"/>
        <end position="51"/>
    </location>
</feature>
<dbReference type="EMBL" id="KB539796">
    <property type="protein sequence ID" value="EMP32587.1"/>
    <property type="molecule type" value="Genomic_DNA"/>
</dbReference>
<evidence type="ECO:0000256" key="11">
    <source>
        <dbReference type="SAM" id="Coils"/>
    </source>
</evidence>
<evidence type="ECO:0000256" key="1">
    <source>
        <dbReference type="ARBA" id="ARBA00011738"/>
    </source>
</evidence>
<dbReference type="Pfam" id="PF00891">
    <property type="entry name" value="Methyltransf_2"/>
    <property type="match status" value="2"/>
</dbReference>
<evidence type="ECO:0000256" key="6">
    <source>
        <dbReference type="ARBA" id="ARBA00037926"/>
    </source>
</evidence>
<dbReference type="InterPro" id="IPR036388">
    <property type="entry name" value="WH-like_DNA-bd_sf"/>
</dbReference>
<dbReference type="PROSITE" id="PS51683">
    <property type="entry name" value="SAM_OMT_II"/>
    <property type="match status" value="2"/>
</dbReference>
<dbReference type="InterPro" id="IPR012967">
    <property type="entry name" value="COMT_dimerisation"/>
</dbReference>
<evidence type="ECO:0000256" key="12">
    <source>
        <dbReference type="SAM" id="MobiDB-lite"/>
    </source>
</evidence>
<keyword evidence="10" id="KW-0471">Melatonin biosynthesis</keyword>